<dbReference type="Gene3D" id="3.40.50.261">
    <property type="entry name" value="Succinyl-CoA synthetase domains"/>
    <property type="match status" value="1"/>
</dbReference>
<dbReference type="Proteomes" id="UP001221898">
    <property type="component" value="Unassembled WGS sequence"/>
</dbReference>
<comment type="caution">
    <text evidence="11">The sequence shown here is derived from an EMBL/GenBank/DDBJ whole genome shotgun (WGS) entry which is preliminary data.</text>
</comment>
<evidence type="ECO:0000256" key="1">
    <source>
        <dbReference type="ARBA" id="ARBA00004496"/>
    </source>
</evidence>
<dbReference type="SUPFAM" id="SSF56059">
    <property type="entry name" value="Glutathione synthetase ATP-binding domain-like"/>
    <property type="match status" value="1"/>
</dbReference>
<evidence type="ECO:0000259" key="9">
    <source>
        <dbReference type="Pfam" id="PF16114"/>
    </source>
</evidence>
<feature type="domain" description="ATP-citrate synthase citrate-binding" evidence="9">
    <location>
        <begin position="183"/>
        <end position="223"/>
    </location>
</feature>
<dbReference type="EMBL" id="JAINUG010000360">
    <property type="protein sequence ID" value="KAJ8377251.1"/>
    <property type="molecule type" value="Genomic_DNA"/>
</dbReference>
<dbReference type="Pfam" id="PF16114">
    <property type="entry name" value="Citrate_bind"/>
    <property type="match status" value="1"/>
</dbReference>
<feature type="domain" description="ATP-citrate synthase ATP-grasp" evidence="10">
    <location>
        <begin position="1"/>
        <end position="172"/>
    </location>
</feature>
<organism evidence="11 12">
    <name type="scientific">Aldrovandia affinis</name>
    <dbReference type="NCBI Taxonomy" id="143900"/>
    <lineage>
        <taxon>Eukaryota</taxon>
        <taxon>Metazoa</taxon>
        <taxon>Chordata</taxon>
        <taxon>Craniata</taxon>
        <taxon>Vertebrata</taxon>
        <taxon>Euteleostomi</taxon>
        <taxon>Actinopterygii</taxon>
        <taxon>Neopterygii</taxon>
        <taxon>Teleostei</taxon>
        <taxon>Notacanthiformes</taxon>
        <taxon>Halosauridae</taxon>
        <taxon>Aldrovandia</taxon>
    </lineage>
</organism>
<dbReference type="AlphaFoldDB" id="A0AAD7RBK5"/>
<dbReference type="EC" id="2.3.3.8" evidence="2"/>
<dbReference type="Gene3D" id="3.30.470.110">
    <property type="match status" value="1"/>
</dbReference>
<keyword evidence="4" id="KW-0444">Lipid biosynthesis</keyword>
<keyword evidence="7" id="KW-0067">ATP-binding</keyword>
<feature type="non-terminal residue" evidence="11">
    <location>
        <position position="1"/>
    </location>
</feature>
<dbReference type="Pfam" id="PF24948">
    <property type="entry name" value="Citrate_synth_N"/>
    <property type="match status" value="1"/>
</dbReference>
<sequence>LIKRRGKLGLVGVGLDLRGVHEWLKPRLLKETTVGKAKGILKNFLIEPFVPHTQGEEFYVCVYAVREGDRVLFHHEGGVEVGDVEAKAETLLVEVDEPLSEEAVRSRLLSHVSPDKRAVLASFIVGLFNLYQDLYFTYLEINPLVVTKDGVFVLDMAAKVDATADYICKAQWGDLQFPPPFGREAYPEEAYIADLDSKSGASLKLTLLNPAGRIWTMVAGRGVRGLQ</sequence>
<dbReference type="InterPro" id="IPR016102">
    <property type="entry name" value="Succinyl-CoA_synth-like"/>
</dbReference>
<evidence type="ECO:0000313" key="11">
    <source>
        <dbReference type="EMBL" id="KAJ8377251.1"/>
    </source>
</evidence>
<evidence type="ECO:0000256" key="8">
    <source>
        <dbReference type="ARBA" id="ARBA00023098"/>
    </source>
</evidence>
<reference evidence="11" key="1">
    <citation type="journal article" date="2023" name="Science">
        <title>Genome structures resolve the early diversification of teleost fishes.</title>
        <authorList>
            <person name="Parey E."/>
            <person name="Louis A."/>
            <person name="Montfort J."/>
            <person name="Bouchez O."/>
            <person name="Roques C."/>
            <person name="Iampietro C."/>
            <person name="Lluch J."/>
            <person name="Castinel A."/>
            <person name="Donnadieu C."/>
            <person name="Desvignes T."/>
            <person name="Floi Bucao C."/>
            <person name="Jouanno E."/>
            <person name="Wen M."/>
            <person name="Mejri S."/>
            <person name="Dirks R."/>
            <person name="Jansen H."/>
            <person name="Henkel C."/>
            <person name="Chen W.J."/>
            <person name="Zahm M."/>
            <person name="Cabau C."/>
            <person name="Klopp C."/>
            <person name="Thompson A.W."/>
            <person name="Robinson-Rechavi M."/>
            <person name="Braasch I."/>
            <person name="Lecointre G."/>
            <person name="Bobe J."/>
            <person name="Postlethwait J.H."/>
            <person name="Berthelot C."/>
            <person name="Roest Crollius H."/>
            <person name="Guiguen Y."/>
        </authorList>
    </citation>
    <scope>NUCLEOTIDE SEQUENCE</scope>
    <source>
        <strain evidence="11">NC1722</strain>
    </source>
</reference>
<dbReference type="GO" id="GO:0005737">
    <property type="term" value="C:cytoplasm"/>
    <property type="evidence" value="ECO:0007669"/>
    <property type="project" value="UniProtKB-SubCell"/>
</dbReference>
<dbReference type="GO" id="GO:0006629">
    <property type="term" value="P:lipid metabolic process"/>
    <property type="evidence" value="ECO:0007669"/>
    <property type="project" value="UniProtKB-KW"/>
</dbReference>
<keyword evidence="3" id="KW-0963">Cytoplasm</keyword>
<evidence type="ECO:0000256" key="4">
    <source>
        <dbReference type="ARBA" id="ARBA00022516"/>
    </source>
</evidence>
<evidence type="ECO:0000256" key="3">
    <source>
        <dbReference type="ARBA" id="ARBA00022490"/>
    </source>
</evidence>
<dbReference type="GO" id="GO:0003878">
    <property type="term" value="F:ATP citrate synthase activity"/>
    <property type="evidence" value="ECO:0007669"/>
    <property type="project" value="UniProtKB-EC"/>
</dbReference>
<keyword evidence="5" id="KW-0808">Transferase</keyword>
<keyword evidence="6" id="KW-0547">Nucleotide-binding</keyword>
<dbReference type="InterPro" id="IPR056749">
    <property type="entry name" value="Citrate_synth_N"/>
</dbReference>
<proteinExistence type="predicted"/>
<dbReference type="GO" id="GO:0005524">
    <property type="term" value="F:ATP binding"/>
    <property type="evidence" value="ECO:0007669"/>
    <property type="project" value="UniProtKB-KW"/>
</dbReference>
<keyword evidence="12" id="KW-1185">Reference proteome</keyword>
<evidence type="ECO:0000313" key="12">
    <source>
        <dbReference type="Proteomes" id="UP001221898"/>
    </source>
</evidence>
<evidence type="ECO:0000256" key="7">
    <source>
        <dbReference type="ARBA" id="ARBA00022840"/>
    </source>
</evidence>
<evidence type="ECO:0000256" key="6">
    <source>
        <dbReference type="ARBA" id="ARBA00022741"/>
    </source>
</evidence>
<evidence type="ECO:0000256" key="2">
    <source>
        <dbReference type="ARBA" id="ARBA00012639"/>
    </source>
</evidence>
<gene>
    <name evidence="11" type="ORF">AAFF_G00264790</name>
</gene>
<evidence type="ECO:0000256" key="5">
    <source>
        <dbReference type="ARBA" id="ARBA00022679"/>
    </source>
</evidence>
<name>A0AAD7RBK5_9TELE</name>
<evidence type="ECO:0000259" key="10">
    <source>
        <dbReference type="Pfam" id="PF24948"/>
    </source>
</evidence>
<comment type="subcellular location">
    <subcellularLocation>
        <location evidence="1">Cytoplasm</location>
    </subcellularLocation>
</comment>
<accession>A0AAD7RBK5</accession>
<dbReference type="InterPro" id="IPR032263">
    <property type="entry name" value="Citrate-bd"/>
</dbReference>
<protein>
    <recommendedName>
        <fullName evidence="2">ATP citrate synthase</fullName>
        <ecNumber evidence="2">2.3.3.8</ecNumber>
    </recommendedName>
</protein>
<keyword evidence="8" id="KW-0443">Lipid metabolism</keyword>